<comment type="caution">
    <text evidence="7">The sequence shown here is derived from an EMBL/GenBank/DDBJ whole genome shotgun (WGS) entry which is preliminary data.</text>
</comment>
<evidence type="ECO:0000256" key="5">
    <source>
        <dbReference type="ARBA" id="ARBA00044503"/>
    </source>
</evidence>
<evidence type="ECO:0000256" key="2">
    <source>
        <dbReference type="ARBA" id="ARBA00022670"/>
    </source>
</evidence>
<evidence type="ECO:0000256" key="6">
    <source>
        <dbReference type="ARBA" id="ARBA00044538"/>
    </source>
</evidence>
<dbReference type="GO" id="GO:0008233">
    <property type="term" value="F:peptidase activity"/>
    <property type="evidence" value="ECO:0007669"/>
    <property type="project" value="UniProtKB-KW"/>
</dbReference>
<keyword evidence="3" id="KW-0378">Hydrolase</keyword>
<name>A0ABS9MLM9_9FIRM</name>
<dbReference type="GO" id="GO:0006508">
    <property type="term" value="P:proteolysis"/>
    <property type="evidence" value="ECO:0007669"/>
    <property type="project" value="UniProtKB-KW"/>
</dbReference>
<evidence type="ECO:0000313" key="7">
    <source>
        <dbReference type="EMBL" id="MCG4611723.1"/>
    </source>
</evidence>
<evidence type="ECO:0000256" key="3">
    <source>
        <dbReference type="ARBA" id="ARBA00022801"/>
    </source>
</evidence>
<keyword evidence="4" id="KW-0788">Thiol protease</keyword>
<dbReference type="PANTHER" id="PTHR39178:SF1">
    <property type="entry name" value="RIBOSOMAL-PROCESSING CYSTEINE PROTEASE PRP"/>
    <property type="match status" value="1"/>
</dbReference>
<dbReference type="Gene3D" id="3.30.70.1490">
    <property type="entry name" value="Cysteine protease Prp"/>
    <property type="match status" value="1"/>
</dbReference>
<dbReference type="InterPro" id="IPR007422">
    <property type="entry name" value="Peptidase_Prp"/>
</dbReference>
<protein>
    <recommendedName>
        <fullName evidence="6">Ribosomal processing cysteine protease Prp</fullName>
    </recommendedName>
</protein>
<dbReference type="SUPFAM" id="SSF118010">
    <property type="entry name" value="TM1457-like"/>
    <property type="match status" value="1"/>
</dbReference>
<keyword evidence="1" id="KW-0690">Ribosome biogenesis</keyword>
<evidence type="ECO:0000256" key="4">
    <source>
        <dbReference type="ARBA" id="ARBA00022807"/>
    </source>
</evidence>
<dbReference type="InterPro" id="IPR036764">
    <property type="entry name" value="Peptidase_Prp_sf"/>
</dbReference>
<keyword evidence="8" id="KW-1185">Reference proteome</keyword>
<dbReference type="CDD" id="cd16332">
    <property type="entry name" value="Prp-like"/>
    <property type="match status" value="1"/>
</dbReference>
<reference evidence="7 8" key="1">
    <citation type="submission" date="2022-01" db="EMBL/GenBank/DDBJ databases">
        <title>Collection of gut derived symbiotic bacterial strains cultured from healthy donors.</title>
        <authorList>
            <person name="Lin H."/>
            <person name="Kohout C."/>
            <person name="Waligurski E."/>
            <person name="Pamer E.G."/>
        </authorList>
    </citation>
    <scope>NUCLEOTIDE SEQUENCE [LARGE SCALE GENOMIC DNA]</scope>
    <source>
        <strain evidence="7 8">DFI.7.58</strain>
    </source>
</reference>
<dbReference type="EMBL" id="JAKNHQ010000021">
    <property type="protein sequence ID" value="MCG4611723.1"/>
    <property type="molecule type" value="Genomic_DNA"/>
</dbReference>
<evidence type="ECO:0000256" key="1">
    <source>
        <dbReference type="ARBA" id="ARBA00022517"/>
    </source>
</evidence>
<dbReference type="Pfam" id="PF04327">
    <property type="entry name" value="Peptidase_Prp"/>
    <property type="match status" value="1"/>
</dbReference>
<comment type="similarity">
    <text evidence="5">Belongs to the Prp family.</text>
</comment>
<dbReference type="Proteomes" id="UP001298681">
    <property type="component" value="Unassembled WGS sequence"/>
</dbReference>
<sequence length="106" mass="11424">MICAEFFTRPDGDLVGFRISGHSGSGEEGNDIICAAVSSAAYMTANTVTEIIGVEAQVAAEEGYMLVRIPAKAARDCRVLFAGFKLHMLGLEEQYSENINVSYVEV</sequence>
<gene>
    <name evidence="7" type="ORF">L0P57_12375</name>
</gene>
<dbReference type="RefSeq" id="WP_087231795.1">
    <property type="nucleotide sequence ID" value="NZ_JAKNHQ010000021.1"/>
</dbReference>
<accession>A0ABS9MLM9</accession>
<proteinExistence type="inferred from homology"/>
<dbReference type="PANTHER" id="PTHR39178">
    <property type="entry name" value="HYPOTHETICAL RIBOSOME-ASSOCIATED PROTEIN"/>
    <property type="match status" value="1"/>
</dbReference>
<keyword evidence="2 7" id="KW-0645">Protease</keyword>
<organism evidence="7 8">
    <name type="scientific">Anaeromassilibacillus senegalensis</name>
    <dbReference type="NCBI Taxonomy" id="1673717"/>
    <lineage>
        <taxon>Bacteria</taxon>
        <taxon>Bacillati</taxon>
        <taxon>Bacillota</taxon>
        <taxon>Clostridia</taxon>
        <taxon>Eubacteriales</taxon>
        <taxon>Acutalibacteraceae</taxon>
        <taxon>Anaeromassilibacillus</taxon>
    </lineage>
</organism>
<evidence type="ECO:0000313" key="8">
    <source>
        <dbReference type="Proteomes" id="UP001298681"/>
    </source>
</evidence>